<dbReference type="Pfam" id="PF00440">
    <property type="entry name" value="TetR_N"/>
    <property type="match status" value="1"/>
</dbReference>
<dbReference type="InterPro" id="IPR009057">
    <property type="entry name" value="Homeodomain-like_sf"/>
</dbReference>
<sequence>MKETTDELMDATYAALCKHGYASLRMQDIADESSKSKATLHYYYDSKQDLLYALLDYLQESFADRIETLEGDTAADQLVALIETYLTPMNEDSMQEFRTALLEIKAQCPYDEQFRTELDDFDRILHDRFQSILEAGQETGVFRDDFDPDRTADFIVTILNGVQTRHVAVGHPLEQTRETLETYITEHLLAPDRAEVSLE</sequence>
<dbReference type="InterPro" id="IPR039538">
    <property type="entry name" value="BetI_C"/>
</dbReference>
<evidence type="ECO:0000256" key="5">
    <source>
        <dbReference type="PROSITE-ProRule" id="PRU00335"/>
    </source>
</evidence>
<dbReference type="PATRIC" id="fig|797299.3.peg.3752"/>
<keyword evidence="1" id="KW-0678">Repressor</keyword>
<protein>
    <submittedName>
        <fullName evidence="7">TetR family transcriptional regulator</fullName>
    </submittedName>
</protein>
<dbReference type="Pfam" id="PF13977">
    <property type="entry name" value="TetR_C_6"/>
    <property type="match status" value="1"/>
</dbReference>
<keyword evidence="7" id="KW-0614">Plasmid</keyword>
<keyword evidence="4" id="KW-0804">Transcription</keyword>
<dbReference type="PANTHER" id="PTHR30055:SF234">
    <property type="entry name" value="HTH-TYPE TRANSCRIPTIONAL REGULATOR BETI"/>
    <property type="match status" value="1"/>
</dbReference>
<dbReference type="GO" id="GO:0003700">
    <property type="term" value="F:DNA-binding transcription factor activity"/>
    <property type="evidence" value="ECO:0007669"/>
    <property type="project" value="TreeGrafter"/>
</dbReference>
<dbReference type="SUPFAM" id="SSF48498">
    <property type="entry name" value="Tetracyclin repressor-like, C-terminal domain"/>
    <property type="match status" value="1"/>
</dbReference>
<evidence type="ECO:0000256" key="4">
    <source>
        <dbReference type="ARBA" id="ARBA00023163"/>
    </source>
</evidence>
<geneLocation type="plasmid" evidence="7">
    <name>unnamed</name>
</geneLocation>
<dbReference type="SUPFAM" id="SSF46689">
    <property type="entry name" value="Homeodomain-like"/>
    <property type="match status" value="1"/>
</dbReference>
<gene>
    <name evidence="7" type="ORF">HALLA_01835</name>
</gene>
<feature type="domain" description="HTH tetR-type" evidence="6">
    <location>
        <begin position="2"/>
        <end position="62"/>
    </location>
</feature>
<evidence type="ECO:0000256" key="2">
    <source>
        <dbReference type="ARBA" id="ARBA00023015"/>
    </source>
</evidence>
<keyword evidence="8" id="KW-1185">Reference proteome</keyword>
<dbReference type="InterPro" id="IPR050109">
    <property type="entry name" value="HTH-type_TetR-like_transc_reg"/>
</dbReference>
<keyword evidence="2" id="KW-0805">Transcription regulation</keyword>
<dbReference type="GeneID" id="25147411"/>
<dbReference type="InterPro" id="IPR036271">
    <property type="entry name" value="Tet_transcr_reg_TetR-rel_C_sf"/>
</dbReference>
<organism evidence="7 8">
    <name type="scientific">Halostagnicola larsenii XH-48</name>
    <dbReference type="NCBI Taxonomy" id="797299"/>
    <lineage>
        <taxon>Archaea</taxon>
        <taxon>Methanobacteriati</taxon>
        <taxon>Methanobacteriota</taxon>
        <taxon>Stenosarchaea group</taxon>
        <taxon>Halobacteria</taxon>
        <taxon>Halobacteriales</taxon>
        <taxon>Natrialbaceae</taxon>
        <taxon>Halostagnicola</taxon>
    </lineage>
</organism>
<dbReference type="Proteomes" id="UP000019024">
    <property type="component" value="Plasmid unnamed2"/>
</dbReference>
<dbReference type="GO" id="GO:0000976">
    <property type="term" value="F:transcription cis-regulatory region binding"/>
    <property type="evidence" value="ECO:0007669"/>
    <property type="project" value="TreeGrafter"/>
</dbReference>
<dbReference type="EMBL" id="CP007057">
    <property type="protein sequence ID" value="AHG02069.1"/>
    <property type="molecule type" value="Genomic_DNA"/>
</dbReference>
<dbReference type="Gene3D" id="1.10.357.10">
    <property type="entry name" value="Tetracycline Repressor, domain 2"/>
    <property type="match status" value="1"/>
</dbReference>
<dbReference type="HOGENOM" id="CLU_069356_15_3_2"/>
<feature type="DNA-binding region" description="H-T-H motif" evidence="5">
    <location>
        <begin position="25"/>
        <end position="44"/>
    </location>
</feature>
<evidence type="ECO:0000313" key="7">
    <source>
        <dbReference type="EMBL" id="AHG02069.1"/>
    </source>
</evidence>
<accession>W0JU01</accession>
<dbReference type="PROSITE" id="PS50977">
    <property type="entry name" value="HTH_TETR_2"/>
    <property type="match status" value="1"/>
</dbReference>
<dbReference type="eggNOG" id="arCOG02646">
    <property type="taxonomic scope" value="Archaea"/>
</dbReference>
<evidence type="ECO:0000256" key="1">
    <source>
        <dbReference type="ARBA" id="ARBA00022491"/>
    </source>
</evidence>
<dbReference type="KEGG" id="hlr:HALLA_01835"/>
<evidence type="ECO:0000259" key="6">
    <source>
        <dbReference type="PROSITE" id="PS50977"/>
    </source>
</evidence>
<evidence type="ECO:0000256" key="3">
    <source>
        <dbReference type="ARBA" id="ARBA00023125"/>
    </source>
</evidence>
<name>W0JU01_9EURY</name>
<reference evidence="7 8" key="1">
    <citation type="submission" date="2014-01" db="EMBL/GenBank/DDBJ databases">
        <authorList>
            <consortium name="DOE Joint Genome Institute"/>
            <person name="Anderson I."/>
            <person name="Huntemann M."/>
            <person name="Han J."/>
            <person name="Chen A."/>
            <person name="Kyrpides N."/>
            <person name="Mavromatis K."/>
            <person name="Markowitz V."/>
            <person name="Palaniappan K."/>
            <person name="Ivanova N."/>
            <person name="Schaumberg A."/>
            <person name="Pati A."/>
            <person name="Liolios K."/>
            <person name="Nordberg H.P."/>
            <person name="Cantor M.N."/>
            <person name="Hua S.X."/>
            <person name="Woyke T."/>
        </authorList>
    </citation>
    <scope>NUCLEOTIDE SEQUENCE [LARGE SCALE GENOMIC DNA]</scope>
    <source>
        <strain evidence="7 8">XH-48</strain>
        <plasmid evidence="8">2</plasmid>
    </source>
</reference>
<dbReference type="RefSeq" id="WP_242406235.1">
    <property type="nucleotide sequence ID" value="NZ_CP007057.1"/>
</dbReference>
<keyword evidence="3 5" id="KW-0238">DNA-binding</keyword>
<proteinExistence type="predicted"/>
<evidence type="ECO:0000313" key="8">
    <source>
        <dbReference type="Proteomes" id="UP000019024"/>
    </source>
</evidence>
<dbReference type="PANTHER" id="PTHR30055">
    <property type="entry name" value="HTH-TYPE TRANSCRIPTIONAL REGULATOR RUTR"/>
    <property type="match status" value="1"/>
</dbReference>
<dbReference type="InterPro" id="IPR001647">
    <property type="entry name" value="HTH_TetR"/>
</dbReference>
<dbReference type="AlphaFoldDB" id="W0JU01"/>